<evidence type="ECO:0000313" key="5">
    <source>
        <dbReference type="Proteomes" id="UP001652700"/>
    </source>
</evidence>
<feature type="chain" id="PRO_5047321041" description="C-type lectin domain-containing protein" evidence="2">
    <location>
        <begin position="19"/>
        <end position="513"/>
    </location>
</feature>
<protein>
    <recommendedName>
        <fullName evidence="3">C-type lectin domain-containing protein</fullName>
    </recommendedName>
</protein>
<dbReference type="RefSeq" id="XP_050509750.1">
    <property type="nucleotide sequence ID" value="XM_050653793.1"/>
</dbReference>
<dbReference type="SUPFAM" id="SSF56436">
    <property type="entry name" value="C-type lectin-like"/>
    <property type="match status" value="3"/>
</dbReference>
<dbReference type="PROSITE" id="PS00615">
    <property type="entry name" value="C_TYPE_LECTIN_1"/>
    <property type="match status" value="2"/>
</dbReference>
<dbReference type="CDD" id="cd00037">
    <property type="entry name" value="CLECT"/>
    <property type="match status" value="3"/>
</dbReference>
<evidence type="ECO:0000256" key="1">
    <source>
        <dbReference type="ARBA" id="ARBA00023157"/>
    </source>
</evidence>
<dbReference type="Gene3D" id="3.10.100.10">
    <property type="entry name" value="Mannose-Binding Protein A, subunit A"/>
    <property type="match status" value="3"/>
</dbReference>
<dbReference type="InterPro" id="IPR018378">
    <property type="entry name" value="C-type_lectin_CS"/>
</dbReference>
<evidence type="ECO:0000259" key="3">
    <source>
        <dbReference type="PROSITE" id="PS50041"/>
    </source>
</evidence>
<feature type="domain" description="C-type lectin" evidence="3">
    <location>
        <begin position="189"/>
        <end position="310"/>
    </location>
</feature>
<name>A0ABM5KHT4_DIAVI</name>
<dbReference type="PROSITE" id="PS50041">
    <property type="entry name" value="C_TYPE_LECTIN_2"/>
    <property type="match status" value="3"/>
</dbReference>
<evidence type="ECO:0000313" key="4">
    <source>
        <dbReference type="EnsemblMetazoa" id="XP_050509750.1"/>
    </source>
</evidence>
<dbReference type="EnsemblMetazoa" id="XM_050653793.1">
    <property type="protein sequence ID" value="XP_050509750.1"/>
    <property type="gene ID" value="LOC126886769"/>
</dbReference>
<accession>A0ABM5KHT4</accession>
<dbReference type="InterPro" id="IPR001304">
    <property type="entry name" value="C-type_lectin-like"/>
</dbReference>
<feature type="signal peptide" evidence="2">
    <location>
        <begin position="1"/>
        <end position="18"/>
    </location>
</feature>
<feature type="domain" description="C-type lectin" evidence="3">
    <location>
        <begin position="37"/>
        <end position="158"/>
    </location>
</feature>
<dbReference type="PANTHER" id="PTHR22803">
    <property type="entry name" value="MANNOSE, PHOSPHOLIPASE, LECTIN RECEPTOR RELATED"/>
    <property type="match status" value="1"/>
</dbReference>
<reference evidence="4" key="1">
    <citation type="submission" date="2025-05" db="UniProtKB">
        <authorList>
            <consortium name="EnsemblMetazoa"/>
        </authorList>
    </citation>
    <scope>IDENTIFICATION</scope>
</reference>
<organism evidence="4 5">
    <name type="scientific">Diabrotica virgifera virgifera</name>
    <name type="common">western corn rootworm</name>
    <dbReference type="NCBI Taxonomy" id="50390"/>
    <lineage>
        <taxon>Eukaryota</taxon>
        <taxon>Metazoa</taxon>
        <taxon>Ecdysozoa</taxon>
        <taxon>Arthropoda</taxon>
        <taxon>Hexapoda</taxon>
        <taxon>Insecta</taxon>
        <taxon>Pterygota</taxon>
        <taxon>Neoptera</taxon>
        <taxon>Endopterygota</taxon>
        <taxon>Coleoptera</taxon>
        <taxon>Polyphaga</taxon>
        <taxon>Cucujiformia</taxon>
        <taxon>Chrysomeloidea</taxon>
        <taxon>Chrysomelidae</taxon>
        <taxon>Galerucinae</taxon>
        <taxon>Diabroticina</taxon>
        <taxon>Diabroticites</taxon>
        <taxon>Diabrotica</taxon>
    </lineage>
</organism>
<proteinExistence type="predicted"/>
<sequence length="513" mass="59178">MLGRSAILVLLFSAFTFADEAPRAVLTPGHVLPLVKNGKYNYFMGTTFKATQLQALRFCKNINMTLLDIESEAENEAVYKLIKEKNEGDSYWSSGSRIIDGKSWLWLSTGKQIEQTYWDNGQPNTNNEYCLSLKIDNNRNKVFWHDDVCSYEKPFICKAAADENEKGQSEVWSNIFEGTKGLFSDEFVYGNKYYYFARQFRGSFAQGFQFCDSIGMLPVSVLSQDENDRIYKHLRDTNAEEKWWSSGARSTDSVHWFWLSNGQLVNYTNWSVSEPNNRLSEQCIALDMNKDKGLYFFDIGCRVEHPVVCERPVKPSKLSKRETQQRWLKRAQSVKNQETLGKYYVEQDFEATHDEAVEYCKFLDMQLSEINSQQKTDGVTRELLLVADNGPFYISGKRSKADWVFDSNNQKMDYTNWQSGRPQEELNNGCIQMNEKGQWIDVNCDKESLFICERPGADNDLADDCPQPVINVYINNNMPALEHQSFIPIRVDDQSAGDEHSVLVQNRWDTCSN</sequence>
<keyword evidence="5" id="KW-1185">Reference proteome</keyword>
<dbReference type="InterPro" id="IPR050111">
    <property type="entry name" value="C-type_lectin/snaclec_domain"/>
</dbReference>
<evidence type="ECO:0000256" key="2">
    <source>
        <dbReference type="SAM" id="SignalP"/>
    </source>
</evidence>
<dbReference type="InterPro" id="IPR016187">
    <property type="entry name" value="CTDL_fold"/>
</dbReference>
<feature type="domain" description="C-type lectin" evidence="3">
    <location>
        <begin position="343"/>
        <end position="453"/>
    </location>
</feature>
<dbReference type="Proteomes" id="UP001652700">
    <property type="component" value="Unplaced"/>
</dbReference>
<keyword evidence="1" id="KW-1015">Disulfide bond</keyword>
<dbReference type="SMART" id="SM00034">
    <property type="entry name" value="CLECT"/>
    <property type="match status" value="3"/>
</dbReference>
<dbReference type="InterPro" id="IPR016186">
    <property type="entry name" value="C-type_lectin-like/link_sf"/>
</dbReference>
<dbReference type="GeneID" id="126886769"/>
<dbReference type="Pfam" id="PF00059">
    <property type="entry name" value="Lectin_C"/>
    <property type="match status" value="3"/>
</dbReference>
<keyword evidence="2" id="KW-0732">Signal</keyword>